<feature type="domain" description="Aminotransferase class I/classII large" evidence="6">
    <location>
        <begin position="43"/>
        <end position="380"/>
    </location>
</feature>
<dbReference type="CDD" id="cd00609">
    <property type="entry name" value="AAT_like"/>
    <property type="match status" value="1"/>
</dbReference>
<comment type="cofactor">
    <cofactor evidence="1">
        <name>pyridoxal 5'-phosphate</name>
        <dbReference type="ChEBI" id="CHEBI:597326"/>
    </cofactor>
</comment>
<comment type="caution">
    <text evidence="7">The sequence shown here is derived from an EMBL/GenBank/DDBJ whole genome shotgun (WGS) entry which is preliminary data.</text>
</comment>
<dbReference type="NCBIfam" id="TIGR04350">
    <property type="entry name" value="C_S_lyase_PatB"/>
    <property type="match status" value="1"/>
</dbReference>
<keyword evidence="4 7" id="KW-0456">Lyase</keyword>
<evidence type="ECO:0000259" key="6">
    <source>
        <dbReference type="Pfam" id="PF00155"/>
    </source>
</evidence>
<dbReference type="EC" id="4.4.1.13" evidence="2"/>
<keyword evidence="8" id="KW-1185">Reference proteome</keyword>
<evidence type="ECO:0000313" key="7">
    <source>
        <dbReference type="EMBL" id="NDU99434.1"/>
    </source>
</evidence>
<protein>
    <recommendedName>
        <fullName evidence="2">cysteine-S-conjugate beta-lyase</fullName>
        <ecNumber evidence="2">4.4.1.13</ecNumber>
    </recommendedName>
</protein>
<dbReference type="InterPro" id="IPR051798">
    <property type="entry name" value="Class-II_PLP-Dep_Aminotrans"/>
</dbReference>
<dbReference type="InterPro" id="IPR015424">
    <property type="entry name" value="PyrdxlP-dep_Trfase"/>
</dbReference>
<dbReference type="AlphaFoldDB" id="A0A6B2JNE2"/>
<sequence length="388" mass="42480">MSFDEIIDRRGAHTVKWDGMEGFCGVSPQEGLPMWVADMEFRPPQVALDAVQRMIELGSFGYFGDDRAYREAVRWWAEARHGVSIDPAHIFTTNGLVNAIAVILEAFTAPGDGVVVFSPVYHAFGRVVRTAGRELIECEMAVDEAGLYRMDLESYDIPDHAKVLILCTPHNPAGRVWSRAELEEVAAFAKRHDLLLVSDEIHQDIVLPGHRHIPTALIEGVEDRLITLSAASKTFNIAGAHTGQVIIADAGLRERFAARMAGLGVSPNAIGMHMTTAAYSPAGAEWVDEMCEYLAGNLEVFADGIAAIPGLTLMPQEGTYLSWVSFEGTGMSLDEVLERIQGKARIAPSPGPSFGTGGDHWLRFNIAMPRPQIEEAVRRLQEAFADLQ</sequence>
<gene>
    <name evidence="7" type="ORF">GZA08_00435</name>
</gene>
<evidence type="ECO:0000313" key="8">
    <source>
        <dbReference type="Proteomes" id="UP000474757"/>
    </source>
</evidence>
<dbReference type="InterPro" id="IPR027619">
    <property type="entry name" value="C-S_lyase_PatB-like"/>
</dbReference>
<dbReference type="InterPro" id="IPR015422">
    <property type="entry name" value="PyrdxlP-dep_Trfase_small"/>
</dbReference>
<evidence type="ECO:0000256" key="3">
    <source>
        <dbReference type="ARBA" id="ARBA00022898"/>
    </source>
</evidence>
<dbReference type="Gene3D" id="3.90.1150.10">
    <property type="entry name" value="Aspartate Aminotransferase, domain 1"/>
    <property type="match status" value="1"/>
</dbReference>
<dbReference type="Proteomes" id="UP000474757">
    <property type="component" value="Unassembled WGS sequence"/>
</dbReference>
<dbReference type="Pfam" id="PF00155">
    <property type="entry name" value="Aminotran_1_2"/>
    <property type="match status" value="1"/>
</dbReference>
<dbReference type="PANTHER" id="PTHR43525:SF1">
    <property type="entry name" value="PROTEIN MALY"/>
    <property type="match status" value="1"/>
</dbReference>
<dbReference type="InterPro" id="IPR004839">
    <property type="entry name" value="Aminotransferase_I/II_large"/>
</dbReference>
<evidence type="ECO:0000256" key="1">
    <source>
        <dbReference type="ARBA" id="ARBA00001933"/>
    </source>
</evidence>
<proteinExistence type="inferred from homology"/>
<dbReference type="Gene3D" id="3.40.640.10">
    <property type="entry name" value="Type I PLP-dependent aspartate aminotransferase-like (Major domain)"/>
    <property type="match status" value="1"/>
</dbReference>
<comment type="similarity">
    <text evidence="5">Belongs to the class-II pyridoxal-phosphate-dependent aminotransferase family. MalY/PatB cystathionine beta-lyase subfamily.</text>
</comment>
<reference evidence="7 8" key="1">
    <citation type="submission" date="2020-02" db="EMBL/GenBank/DDBJ databases">
        <title>Pseudoroseicyclus tamarix, sp. nov., isolated from offshore sediment of a Tamarix chinensis forest.</title>
        <authorList>
            <person name="Gai Y."/>
        </authorList>
    </citation>
    <scope>NUCLEOTIDE SEQUENCE [LARGE SCALE GENOMIC DNA]</scope>
    <source>
        <strain evidence="7 8">CLL3-39</strain>
    </source>
</reference>
<keyword evidence="3" id="KW-0663">Pyridoxal phosphate</keyword>
<dbReference type="PANTHER" id="PTHR43525">
    <property type="entry name" value="PROTEIN MALY"/>
    <property type="match status" value="1"/>
</dbReference>
<dbReference type="EMBL" id="JAAGAB010000001">
    <property type="protein sequence ID" value="NDU99434.1"/>
    <property type="molecule type" value="Genomic_DNA"/>
</dbReference>
<accession>A0A6B2JNE2</accession>
<organism evidence="7 8">
    <name type="scientific">Pseudoroseicyclus tamaricis</name>
    <dbReference type="NCBI Taxonomy" id="2705421"/>
    <lineage>
        <taxon>Bacteria</taxon>
        <taxon>Pseudomonadati</taxon>
        <taxon>Pseudomonadota</taxon>
        <taxon>Alphaproteobacteria</taxon>
        <taxon>Rhodobacterales</taxon>
        <taxon>Paracoccaceae</taxon>
        <taxon>Pseudoroseicyclus</taxon>
    </lineage>
</organism>
<evidence type="ECO:0000256" key="4">
    <source>
        <dbReference type="ARBA" id="ARBA00023239"/>
    </source>
</evidence>
<dbReference type="GO" id="GO:0047804">
    <property type="term" value="F:cysteine-S-conjugate beta-lyase activity"/>
    <property type="evidence" value="ECO:0007669"/>
    <property type="project" value="UniProtKB-EC"/>
</dbReference>
<dbReference type="GO" id="GO:0030170">
    <property type="term" value="F:pyridoxal phosphate binding"/>
    <property type="evidence" value="ECO:0007669"/>
    <property type="project" value="InterPro"/>
</dbReference>
<evidence type="ECO:0000256" key="2">
    <source>
        <dbReference type="ARBA" id="ARBA00012224"/>
    </source>
</evidence>
<dbReference type="InterPro" id="IPR015421">
    <property type="entry name" value="PyrdxlP-dep_Trfase_major"/>
</dbReference>
<evidence type="ECO:0000256" key="5">
    <source>
        <dbReference type="ARBA" id="ARBA00037974"/>
    </source>
</evidence>
<name>A0A6B2JNE2_9RHOB</name>
<dbReference type="SUPFAM" id="SSF53383">
    <property type="entry name" value="PLP-dependent transferases"/>
    <property type="match status" value="1"/>
</dbReference>
<dbReference type="RefSeq" id="WP_163888919.1">
    <property type="nucleotide sequence ID" value="NZ_JAAFYS010000001.1"/>
</dbReference>